<dbReference type="AlphaFoldDB" id="A0AAN9TLI4"/>
<keyword evidence="3 6" id="KW-0317">Glutathione biosynthesis</keyword>
<accession>A0AAN9TLI4</accession>
<keyword evidence="4 6" id="KW-0547">Nucleotide-binding</keyword>
<evidence type="ECO:0000313" key="9">
    <source>
        <dbReference type="Proteomes" id="UP001367676"/>
    </source>
</evidence>
<dbReference type="InterPro" id="IPR012677">
    <property type="entry name" value="Nucleotide-bd_a/b_plait_sf"/>
</dbReference>
<sequence>MNPSTSFKNKMSRRMKKYSCMLHEETGIAEACKSKYLMVCNAGLVSGIKQDSIVDVFSKYSIQRVLMVPGKSYSFVELASDEVANQAINDINGKLVLPEVKGPLYLLLVEKRTFSVAEMHSWIIQCLPDLPEKPSDDERVFYTFKSSLLETVLQCTYALGCPDFTWPLYKPNPKSGASHSLFFPEEAIFLDHPRFATLTRNIRERRGEKVAINLPIFKDKNTPSPFIEDFSILGDDGESARAALPDHVYLDAMGFGMGCCRGDDTY</sequence>
<evidence type="ECO:0000256" key="6">
    <source>
        <dbReference type="RuleBase" id="RU367135"/>
    </source>
</evidence>
<evidence type="ECO:0000256" key="4">
    <source>
        <dbReference type="ARBA" id="ARBA00022741"/>
    </source>
</evidence>
<dbReference type="EMBL" id="JBBCAQ010000010">
    <property type="protein sequence ID" value="KAK7601335.1"/>
    <property type="molecule type" value="Genomic_DNA"/>
</dbReference>
<dbReference type="GO" id="GO:0004357">
    <property type="term" value="F:glutamate-cysteine ligase activity"/>
    <property type="evidence" value="ECO:0007669"/>
    <property type="project" value="UniProtKB-UniRule"/>
</dbReference>
<keyword evidence="9" id="KW-1185">Reference proteome</keyword>
<dbReference type="PANTHER" id="PTHR11164:SF0">
    <property type="entry name" value="GLUTAMATE--CYSTEINE LIGASE CATALYTIC SUBUNIT"/>
    <property type="match status" value="1"/>
</dbReference>
<evidence type="ECO:0000313" key="8">
    <source>
        <dbReference type="EMBL" id="KAK7601335.1"/>
    </source>
</evidence>
<dbReference type="Gene3D" id="3.30.70.330">
    <property type="match status" value="1"/>
</dbReference>
<dbReference type="GO" id="GO:0006750">
    <property type="term" value="P:glutathione biosynthetic process"/>
    <property type="evidence" value="ECO:0007669"/>
    <property type="project" value="UniProtKB-UniRule"/>
</dbReference>
<keyword evidence="2 6" id="KW-0436">Ligase</keyword>
<dbReference type="GO" id="GO:0003676">
    <property type="term" value="F:nucleic acid binding"/>
    <property type="evidence" value="ECO:0007669"/>
    <property type="project" value="InterPro"/>
</dbReference>
<dbReference type="Pfam" id="PF23361">
    <property type="entry name" value="BBS7_pf"/>
    <property type="match status" value="1"/>
</dbReference>
<reference evidence="8 9" key="1">
    <citation type="submission" date="2024-03" db="EMBL/GenBank/DDBJ databases">
        <title>Adaptation during the transition from Ophiocordyceps entomopathogen to insect associate is accompanied by gene loss and intensified selection.</title>
        <authorList>
            <person name="Ward C.M."/>
            <person name="Onetto C.A."/>
            <person name="Borneman A.R."/>
        </authorList>
    </citation>
    <scope>NUCLEOTIDE SEQUENCE [LARGE SCALE GENOMIC DNA]</scope>
    <source>
        <strain evidence="8">AWRI1</strain>
        <tissue evidence="8">Single Adult Female</tissue>
    </source>
</reference>
<keyword evidence="5 6" id="KW-0067">ATP-binding</keyword>
<dbReference type="GO" id="GO:0005524">
    <property type="term" value="F:ATP binding"/>
    <property type="evidence" value="ECO:0007669"/>
    <property type="project" value="UniProtKB-UniRule"/>
</dbReference>
<evidence type="ECO:0000256" key="1">
    <source>
        <dbReference type="ARBA" id="ARBA00012220"/>
    </source>
</evidence>
<comment type="caution">
    <text evidence="8">The sequence shown here is derived from an EMBL/GenBank/DDBJ whole genome shotgun (WGS) entry which is preliminary data.</text>
</comment>
<organism evidence="8 9">
    <name type="scientific">Parthenolecanium corni</name>
    <dbReference type="NCBI Taxonomy" id="536013"/>
    <lineage>
        <taxon>Eukaryota</taxon>
        <taxon>Metazoa</taxon>
        <taxon>Ecdysozoa</taxon>
        <taxon>Arthropoda</taxon>
        <taxon>Hexapoda</taxon>
        <taxon>Insecta</taxon>
        <taxon>Pterygota</taxon>
        <taxon>Neoptera</taxon>
        <taxon>Paraneoptera</taxon>
        <taxon>Hemiptera</taxon>
        <taxon>Sternorrhyncha</taxon>
        <taxon>Coccoidea</taxon>
        <taxon>Coccidae</taxon>
        <taxon>Parthenolecanium</taxon>
    </lineage>
</organism>
<proteinExistence type="inferred from homology"/>
<evidence type="ECO:0000256" key="5">
    <source>
        <dbReference type="ARBA" id="ARBA00022840"/>
    </source>
</evidence>
<dbReference type="InterPro" id="IPR056333">
    <property type="entry name" value="BBS7_pf_dom"/>
</dbReference>
<evidence type="ECO:0000256" key="3">
    <source>
        <dbReference type="ARBA" id="ARBA00022684"/>
    </source>
</evidence>
<dbReference type="Proteomes" id="UP001367676">
    <property type="component" value="Unassembled WGS sequence"/>
</dbReference>
<dbReference type="PANTHER" id="PTHR11164">
    <property type="entry name" value="GLUTAMATE CYSTEINE LIGASE"/>
    <property type="match status" value="1"/>
</dbReference>
<dbReference type="SUPFAM" id="SSF54928">
    <property type="entry name" value="RNA-binding domain, RBD"/>
    <property type="match status" value="1"/>
</dbReference>
<name>A0AAN9TLI4_9HEMI</name>
<dbReference type="InterPro" id="IPR035979">
    <property type="entry name" value="RBD_domain_sf"/>
</dbReference>
<protein>
    <recommendedName>
        <fullName evidence="1 6">Glutamate--cysteine ligase</fullName>
        <ecNumber evidence="1 6">6.3.2.2</ecNumber>
    </recommendedName>
    <alternativeName>
        <fullName evidence="6">Gamma-ECS</fullName>
    </alternativeName>
    <alternativeName>
        <fullName evidence="6">Gamma-glutamylcysteine synthetase</fullName>
    </alternativeName>
</protein>
<dbReference type="InterPro" id="IPR004308">
    <property type="entry name" value="GCS"/>
</dbReference>
<comment type="catalytic activity">
    <reaction evidence="6">
        <text>L-cysteine + L-glutamate + ATP = gamma-L-glutamyl-L-cysteine + ADP + phosphate + H(+)</text>
        <dbReference type="Rhea" id="RHEA:13285"/>
        <dbReference type="ChEBI" id="CHEBI:15378"/>
        <dbReference type="ChEBI" id="CHEBI:29985"/>
        <dbReference type="ChEBI" id="CHEBI:30616"/>
        <dbReference type="ChEBI" id="CHEBI:35235"/>
        <dbReference type="ChEBI" id="CHEBI:43474"/>
        <dbReference type="ChEBI" id="CHEBI:58173"/>
        <dbReference type="ChEBI" id="CHEBI:456216"/>
        <dbReference type="EC" id="6.3.2.2"/>
    </reaction>
</comment>
<comment type="pathway">
    <text evidence="6">Sulfur metabolism; glutathione biosynthesis; glutathione from L-cysteine and L-glutamate: step 1/2.</text>
</comment>
<evidence type="ECO:0000259" key="7">
    <source>
        <dbReference type="Pfam" id="PF23361"/>
    </source>
</evidence>
<feature type="domain" description="BBS7 platform" evidence="7">
    <location>
        <begin position="113"/>
        <end position="160"/>
    </location>
</feature>
<comment type="similarity">
    <text evidence="6">Belongs to the glutamate--cysteine ligase type 3 family.</text>
</comment>
<dbReference type="GO" id="GO:0017109">
    <property type="term" value="C:glutamate-cysteine ligase complex"/>
    <property type="evidence" value="ECO:0007669"/>
    <property type="project" value="TreeGrafter"/>
</dbReference>
<dbReference type="Gene3D" id="3.30.590.50">
    <property type="match status" value="1"/>
</dbReference>
<gene>
    <name evidence="8" type="ORF">V9T40_008776</name>
</gene>
<evidence type="ECO:0000256" key="2">
    <source>
        <dbReference type="ARBA" id="ARBA00022598"/>
    </source>
</evidence>
<dbReference type="EC" id="6.3.2.2" evidence="1 6"/>